<evidence type="ECO:0000256" key="1">
    <source>
        <dbReference type="ARBA" id="ARBA00022722"/>
    </source>
</evidence>
<dbReference type="InterPro" id="IPR004601">
    <property type="entry name" value="UvdE"/>
</dbReference>
<keyword evidence="5" id="KW-0378">Hydrolase</keyword>
<reference evidence="8" key="1">
    <citation type="submission" date="2016-10" db="EMBL/GenBank/DDBJ databases">
        <authorList>
            <person name="Varghese N."/>
            <person name="Submissions S."/>
        </authorList>
    </citation>
    <scope>NUCLEOTIDE SEQUENCE [LARGE SCALE GENOMIC DNA]</scope>
    <source>
        <strain evidence="8">DSM 13327</strain>
    </source>
</reference>
<evidence type="ECO:0000256" key="6">
    <source>
        <dbReference type="ARBA" id="ARBA00023204"/>
    </source>
</evidence>
<dbReference type="EMBL" id="FOTS01000039">
    <property type="protein sequence ID" value="SFM08427.1"/>
    <property type="molecule type" value="Genomic_DNA"/>
</dbReference>
<protein>
    <submittedName>
        <fullName evidence="7">UV-damage endonuclease</fullName>
    </submittedName>
</protein>
<evidence type="ECO:0000313" key="7">
    <source>
        <dbReference type="EMBL" id="SFM08427.1"/>
    </source>
</evidence>
<sequence length="317" mass="36324">MRIRLGYVAIALGISQGSPNKTTTVFNLNKIKDKKDQLSKLRRLAEENLATQLRVLRYNAAHHIQVFRITSQLIPLATHPIAFDWDYCEDFRSELLAIGDIVKRHGMRVSAHPDHFTILNSPLPHVVEAALADLRYHVNLFESMELGPETKLVLHVGGLYKDKGQSTERFKVIFQQLPETIRERIIIENDDKSYTAKDVLTLCQEIKAPMVLDVHHDYCCNEGIHLEEILPEIFATWGSGIPKIHFSSARDNANKRAHADHIAVDEFLKFLNIAKICNRDFDVMIEAKEKDLALFSLMEKLKEMSEVKIINEAELEY</sequence>
<keyword evidence="1" id="KW-0540">Nuclease</keyword>
<dbReference type="NCBIfam" id="TIGR00629">
    <property type="entry name" value="uvde"/>
    <property type="match status" value="1"/>
</dbReference>
<evidence type="ECO:0000256" key="5">
    <source>
        <dbReference type="ARBA" id="ARBA00022801"/>
    </source>
</evidence>
<evidence type="ECO:0000256" key="4">
    <source>
        <dbReference type="ARBA" id="ARBA00022769"/>
    </source>
</evidence>
<dbReference type="GO" id="GO:0009411">
    <property type="term" value="P:response to UV"/>
    <property type="evidence" value="ECO:0007669"/>
    <property type="project" value="InterPro"/>
</dbReference>
<dbReference type="RefSeq" id="WP_090940727.1">
    <property type="nucleotide sequence ID" value="NZ_FOTS01000039.1"/>
</dbReference>
<dbReference type="GO" id="GO:0016787">
    <property type="term" value="F:hydrolase activity"/>
    <property type="evidence" value="ECO:0007669"/>
    <property type="project" value="UniProtKB-KW"/>
</dbReference>
<dbReference type="GO" id="GO:0006289">
    <property type="term" value="P:nucleotide-excision repair"/>
    <property type="evidence" value="ECO:0007669"/>
    <property type="project" value="InterPro"/>
</dbReference>
<dbReference type="InterPro" id="IPR036237">
    <property type="entry name" value="Xyl_isomerase-like_sf"/>
</dbReference>
<keyword evidence="2 7" id="KW-0255">Endonuclease</keyword>
<dbReference type="SUPFAM" id="SSF51658">
    <property type="entry name" value="Xylose isomerase-like"/>
    <property type="match status" value="1"/>
</dbReference>
<proteinExistence type="predicted"/>
<dbReference type="GO" id="GO:0004519">
    <property type="term" value="F:endonuclease activity"/>
    <property type="evidence" value="ECO:0007669"/>
    <property type="project" value="UniProtKB-KW"/>
</dbReference>
<accession>A0A1I4MZD2</accession>
<organism evidence="7 8">
    <name type="scientific">Pelosinus propionicus DSM 13327</name>
    <dbReference type="NCBI Taxonomy" id="1123291"/>
    <lineage>
        <taxon>Bacteria</taxon>
        <taxon>Bacillati</taxon>
        <taxon>Bacillota</taxon>
        <taxon>Negativicutes</taxon>
        <taxon>Selenomonadales</taxon>
        <taxon>Sporomusaceae</taxon>
        <taxon>Pelosinus</taxon>
    </lineage>
</organism>
<keyword evidence="3" id="KW-0227">DNA damage</keyword>
<name>A0A1I4MZD2_9FIRM</name>
<gene>
    <name evidence="7" type="ORF">SAMN04490355_103951</name>
</gene>
<dbReference type="OrthoDB" id="9782576at2"/>
<keyword evidence="8" id="KW-1185">Reference proteome</keyword>
<evidence type="ECO:0000256" key="3">
    <source>
        <dbReference type="ARBA" id="ARBA00022763"/>
    </source>
</evidence>
<keyword evidence="6" id="KW-0234">DNA repair</keyword>
<evidence type="ECO:0000313" key="8">
    <source>
        <dbReference type="Proteomes" id="UP000199520"/>
    </source>
</evidence>
<dbReference type="Pfam" id="PF03851">
    <property type="entry name" value="UvdE"/>
    <property type="match status" value="1"/>
</dbReference>
<dbReference type="Proteomes" id="UP000199520">
    <property type="component" value="Unassembled WGS sequence"/>
</dbReference>
<dbReference type="AlphaFoldDB" id="A0A1I4MZD2"/>
<evidence type="ECO:0000256" key="2">
    <source>
        <dbReference type="ARBA" id="ARBA00022759"/>
    </source>
</evidence>
<dbReference type="STRING" id="1123291.SAMN04490355_103951"/>
<dbReference type="PANTHER" id="PTHR31290">
    <property type="entry name" value="UV-DAMAGE ENDONUCLEASE"/>
    <property type="match status" value="1"/>
</dbReference>
<keyword evidence="4" id="KW-0228">DNA excision</keyword>
<dbReference type="PANTHER" id="PTHR31290:SF5">
    <property type="entry name" value="UV-DAMAGE ENDONUCLEASE"/>
    <property type="match status" value="1"/>
</dbReference>
<dbReference type="Gene3D" id="3.20.20.150">
    <property type="entry name" value="Divalent-metal-dependent TIM barrel enzymes"/>
    <property type="match status" value="1"/>
</dbReference>